<protein>
    <recommendedName>
        <fullName evidence="3">EthD domain-containing protein</fullName>
    </recommendedName>
</protein>
<sequence>MFLSAYHFDGDPTTLVRAYGRMQEGFPPDMFELHACVVTGSGITVFDGCPSREDFEGFSVSADFRSAVAAAGLPQPRIEPLGEVHFAVAGKTVLQ</sequence>
<organism evidence="1 2">
    <name type="scientific">Pseudonocardia xishanensis</name>
    <dbReference type="NCBI Taxonomy" id="630995"/>
    <lineage>
        <taxon>Bacteria</taxon>
        <taxon>Bacillati</taxon>
        <taxon>Actinomycetota</taxon>
        <taxon>Actinomycetes</taxon>
        <taxon>Pseudonocardiales</taxon>
        <taxon>Pseudonocardiaceae</taxon>
        <taxon>Pseudonocardia</taxon>
    </lineage>
</organism>
<comment type="caution">
    <text evidence="1">The sequence shown here is derived from an EMBL/GenBank/DDBJ whole genome shotgun (WGS) entry which is preliminary data.</text>
</comment>
<evidence type="ECO:0000313" key="2">
    <source>
        <dbReference type="Proteomes" id="UP001501598"/>
    </source>
</evidence>
<dbReference type="RefSeq" id="WP_345412893.1">
    <property type="nucleotide sequence ID" value="NZ_BAABGT010000013.1"/>
</dbReference>
<reference evidence="2" key="1">
    <citation type="journal article" date="2019" name="Int. J. Syst. Evol. Microbiol.">
        <title>The Global Catalogue of Microorganisms (GCM) 10K type strain sequencing project: providing services to taxonomists for standard genome sequencing and annotation.</title>
        <authorList>
            <consortium name="The Broad Institute Genomics Platform"/>
            <consortium name="The Broad Institute Genome Sequencing Center for Infectious Disease"/>
            <person name="Wu L."/>
            <person name="Ma J."/>
        </authorList>
    </citation>
    <scope>NUCLEOTIDE SEQUENCE [LARGE SCALE GENOMIC DNA]</scope>
    <source>
        <strain evidence="2">JCM 17906</strain>
    </source>
</reference>
<proteinExistence type="predicted"/>
<evidence type="ECO:0008006" key="3">
    <source>
        <dbReference type="Google" id="ProtNLM"/>
    </source>
</evidence>
<keyword evidence="2" id="KW-1185">Reference proteome</keyword>
<accession>A0ABP8RHY0</accession>
<evidence type="ECO:0000313" key="1">
    <source>
        <dbReference type="EMBL" id="GAA4538500.1"/>
    </source>
</evidence>
<name>A0ABP8RHY0_9PSEU</name>
<dbReference type="Proteomes" id="UP001501598">
    <property type="component" value="Unassembled WGS sequence"/>
</dbReference>
<gene>
    <name evidence="1" type="ORF">GCM10023175_08540</name>
</gene>
<dbReference type="EMBL" id="BAABGT010000013">
    <property type="protein sequence ID" value="GAA4538500.1"/>
    <property type="molecule type" value="Genomic_DNA"/>
</dbReference>